<dbReference type="SUPFAM" id="SSF47090">
    <property type="entry name" value="PGBD-like"/>
    <property type="match status" value="2"/>
</dbReference>
<dbReference type="InterPro" id="IPR015020">
    <property type="entry name" value="Rv2525c-like_Glyco_Hydro-like"/>
</dbReference>
<sequence>MSPTSHRFARAGLALAAVVAMSSTFGSSAGAAPPPPDSKLVSYHGYQVAVPKAWPVVDLAKDKACVRFDKPAVYLGSPNYQESCPANVVGRAAGLLIEPLNGTSAARPGIVRAKSGTAVAAAATSASGTLQVAIEGAGVLVTAAHGPSDEAAVRSILGTGKLVAGGRAITLDKAAKTSAVITPTAAVVAPGTFNGKGFDQCAAPSQSTMDTWWNSSPYKAVGIYISGIQRGCAQPNLTSTWITNQHNRGWKFLPLHVGLQAPCRPGGGHKMSGDPATARNQGHQAGVESVNAAQALGIVAGSVLYNDMEQYGREAACITAVMSFLDGWTDELHARGYLSGVYSSASSGITDLVNNYNSSTYTRPDHVFFAWWNNVANTDGGQYIPASMWSNHQRVKQYAGDVSETWGGVQINIDRDFFDTANGGPPPPCAGVSLDATAYPNQQSGATGNLVKAAQCLLQGAGSMPAGTPSGTFDAATETAVRSFQTSKSLPVTGVINSNTWTALLSRGSTPTLRSGSSGADVSRLQRSLTSALGRTVGIDGAFGPITDQAARDYQSTRGLGVDGIVGPATWGALQAGR</sequence>
<feature type="domain" description="Peptidoglycan binding-like" evidence="2">
    <location>
        <begin position="518"/>
        <end position="574"/>
    </location>
</feature>
<comment type="caution">
    <text evidence="4">The sequence shown here is derived from an EMBL/GenBank/DDBJ whole genome shotgun (WGS) entry which is preliminary data.</text>
</comment>
<keyword evidence="5" id="KW-1185">Reference proteome</keyword>
<dbReference type="InterPro" id="IPR017853">
    <property type="entry name" value="GH"/>
</dbReference>
<feature type="chain" id="PRO_5045691535" evidence="1">
    <location>
        <begin position="32"/>
        <end position="578"/>
    </location>
</feature>
<feature type="domain" description="Peptidoglycan binding-like" evidence="2">
    <location>
        <begin position="447"/>
        <end position="504"/>
    </location>
</feature>
<dbReference type="Pfam" id="PF01471">
    <property type="entry name" value="PG_binding_1"/>
    <property type="match status" value="2"/>
</dbReference>
<evidence type="ECO:0000256" key="1">
    <source>
        <dbReference type="SAM" id="SignalP"/>
    </source>
</evidence>
<dbReference type="Gene3D" id="3.20.20.80">
    <property type="entry name" value="Glycosidases"/>
    <property type="match status" value="1"/>
</dbReference>
<feature type="signal peptide" evidence="1">
    <location>
        <begin position="1"/>
        <end position="31"/>
    </location>
</feature>
<dbReference type="InterPro" id="IPR002477">
    <property type="entry name" value="Peptidoglycan-bd-like"/>
</dbReference>
<feature type="domain" description="Rv2525c-like glycoside hydrolase-like" evidence="3">
    <location>
        <begin position="212"/>
        <end position="417"/>
    </location>
</feature>
<dbReference type="SUPFAM" id="SSF51445">
    <property type="entry name" value="(Trans)glycosidases"/>
    <property type="match status" value="1"/>
</dbReference>
<evidence type="ECO:0000313" key="5">
    <source>
        <dbReference type="Proteomes" id="UP001595699"/>
    </source>
</evidence>
<dbReference type="Proteomes" id="UP001595699">
    <property type="component" value="Unassembled WGS sequence"/>
</dbReference>
<evidence type="ECO:0000259" key="3">
    <source>
        <dbReference type="Pfam" id="PF08924"/>
    </source>
</evidence>
<name>A0ABV7YJQ0_9ACTN</name>
<dbReference type="EMBL" id="JBHRZH010000023">
    <property type="protein sequence ID" value="MFC3764214.1"/>
    <property type="molecule type" value="Genomic_DNA"/>
</dbReference>
<protein>
    <submittedName>
        <fullName evidence="4">Glycoside hydrolase domain-containing protein</fullName>
    </submittedName>
</protein>
<dbReference type="Pfam" id="PF08924">
    <property type="entry name" value="Rv2525c_GlyHyd-like"/>
    <property type="match status" value="1"/>
</dbReference>
<accession>A0ABV7YJQ0</accession>
<dbReference type="GO" id="GO:0016787">
    <property type="term" value="F:hydrolase activity"/>
    <property type="evidence" value="ECO:0007669"/>
    <property type="project" value="UniProtKB-KW"/>
</dbReference>
<dbReference type="InterPro" id="IPR036366">
    <property type="entry name" value="PGBDSf"/>
</dbReference>
<reference evidence="5" key="1">
    <citation type="journal article" date="2019" name="Int. J. Syst. Evol. Microbiol.">
        <title>The Global Catalogue of Microorganisms (GCM) 10K type strain sequencing project: providing services to taxonomists for standard genome sequencing and annotation.</title>
        <authorList>
            <consortium name="The Broad Institute Genomics Platform"/>
            <consortium name="The Broad Institute Genome Sequencing Center for Infectious Disease"/>
            <person name="Wu L."/>
            <person name="Ma J."/>
        </authorList>
    </citation>
    <scope>NUCLEOTIDE SEQUENCE [LARGE SCALE GENOMIC DNA]</scope>
    <source>
        <strain evidence="5">CGMCC 4.7241</strain>
    </source>
</reference>
<dbReference type="RefSeq" id="WP_239553704.1">
    <property type="nucleotide sequence ID" value="NZ_JAFBCM010000001.1"/>
</dbReference>
<dbReference type="InterPro" id="IPR036365">
    <property type="entry name" value="PGBD-like_sf"/>
</dbReference>
<evidence type="ECO:0000313" key="4">
    <source>
        <dbReference type="EMBL" id="MFC3764214.1"/>
    </source>
</evidence>
<gene>
    <name evidence="4" type="ORF">ACFOUW_25490</name>
</gene>
<keyword evidence="1" id="KW-0732">Signal</keyword>
<evidence type="ECO:0000259" key="2">
    <source>
        <dbReference type="Pfam" id="PF01471"/>
    </source>
</evidence>
<dbReference type="Gene3D" id="1.10.101.10">
    <property type="entry name" value="PGBD-like superfamily/PGBD"/>
    <property type="match status" value="2"/>
</dbReference>
<keyword evidence="4" id="KW-0378">Hydrolase</keyword>
<organism evidence="4 5">
    <name type="scientific">Tenggerimyces flavus</name>
    <dbReference type="NCBI Taxonomy" id="1708749"/>
    <lineage>
        <taxon>Bacteria</taxon>
        <taxon>Bacillati</taxon>
        <taxon>Actinomycetota</taxon>
        <taxon>Actinomycetes</taxon>
        <taxon>Propionibacteriales</taxon>
        <taxon>Nocardioidaceae</taxon>
        <taxon>Tenggerimyces</taxon>
    </lineage>
</organism>
<proteinExistence type="predicted"/>